<protein>
    <submittedName>
        <fullName evidence="1">LbtU family siderophore porin</fullName>
    </submittedName>
</protein>
<comment type="caution">
    <text evidence="1">The sequence shown here is derived from an EMBL/GenBank/DDBJ whole genome shotgun (WGS) entry which is preliminary data.</text>
</comment>
<proteinExistence type="predicted"/>
<evidence type="ECO:0000313" key="1">
    <source>
        <dbReference type="EMBL" id="HEC07085.1"/>
    </source>
</evidence>
<sequence>SWLDRFHISALIEIAAAYRGTREESETDLSLSTLELGIDYSLNDWFSAHILALYEEDGANPPQIDEALITLHNLEESPWSLAAGRMVLTFGNYESGMITDPLTLNLGETHATAMQAGYLSGTFQATVFLGQPRTGNARDGRHPLYGFNLNLADDTHQEYPAHNIGLSWTSNLSDSDGLVDITRETPGLHGAVPGLGMNISIGSGDLLLVAEYMGATKRYHPKDLAFRKKGALPGASNVLTLQLAASF</sequence>
<dbReference type="Proteomes" id="UP000886339">
    <property type="component" value="Unassembled WGS sequence"/>
</dbReference>
<dbReference type="AlphaFoldDB" id="A0A831WC18"/>
<dbReference type="EMBL" id="DRLF01000330">
    <property type="protein sequence ID" value="HEC07085.1"/>
    <property type="molecule type" value="Genomic_DNA"/>
</dbReference>
<gene>
    <name evidence="1" type="ORF">ENJ12_09545</name>
</gene>
<reference evidence="1" key="1">
    <citation type="journal article" date="2020" name="mSystems">
        <title>Genome- and Community-Level Interaction Insights into Carbon Utilization and Element Cycling Functions of Hydrothermarchaeota in Hydrothermal Sediment.</title>
        <authorList>
            <person name="Zhou Z."/>
            <person name="Liu Y."/>
            <person name="Xu W."/>
            <person name="Pan J."/>
            <person name="Luo Z.H."/>
            <person name="Li M."/>
        </authorList>
    </citation>
    <scope>NUCLEOTIDE SEQUENCE [LARGE SCALE GENOMIC DNA]</scope>
    <source>
        <strain evidence="1">HyVt-458</strain>
    </source>
</reference>
<feature type="non-terminal residue" evidence="1">
    <location>
        <position position="1"/>
    </location>
</feature>
<name>A0A831WC18_9GAMM</name>
<organism evidence="1">
    <name type="scientific">Thiolapillus brandeum</name>
    <dbReference type="NCBI Taxonomy" id="1076588"/>
    <lineage>
        <taxon>Bacteria</taxon>
        <taxon>Pseudomonadati</taxon>
        <taxon>Pseudomonadota</taxon>
        <taxon>Gammaproteobacteria</taxon>
        <taxon>Chromatiales</taxon>
        <taxon>Sedimenticolaceae</taxon>
        <taxon>Thiolapillus</taxon>
    </lineage>
</organism>
<dbReference type="SUPFAM" id="SSF56935">
    <property type="entry name" value="Porins"/>
    <property type="match status" value="1"/>
</dbReference>
<dbReference type="NCBIfam" id="NF033652">
    <property type="entry name" value="LbtU_sider_porin"/>
    <property type="match status" value="1"/>
</dbReference>
<accession>A0A831WC18</accession>